<dbReference type="InterPro" id="IPR025948">
    <property type="entry name" value="HTH-like_dom"/>
</dbReference>
<feature type="domain" description="Integrase catalytic" evidence="2">
    <location>
        <begin position="130"/>
        <end position="294"/>
    </location>
</feature>
<dbReference type="GeneID" id="96997139"/>
<evidence type="ECO:0000313" key="4">
    <source>
        <dbReference type="Proteomes" id="UP000006001"/>
    </source>
</evidence>
<evidence type="ECO:0000259" key="2">
    <source>
        <dbReference type="PROSITE" id="PS50994"/>
    </source>
</evidence>
<organism evidence="3 4">
    <name type="scientific">Slackia exigua (strain ATCC 700122 / DSM 15923 / CIP 105133 / JCM 11022 / KCTC 5966 / S-7)</name>
    <dbReference type="NCBI Taxonomy" id="649764"/>
    <lineage>
        <taxon>Bacteria</taxon>
        <taxon>Bacillati</taxon>
        <taxon>Actinomycetota</taxon>
        <taxon>Coriobacteriia</taxon>
        <taxon>Eggerthellales</taxon>
        <taxon>Eggerthellaceae</taxon>
        <taxon>Slackia</taxon>
    </lineage>
</organism>
<dbReference type="InterPro" id="IPR001584">
    <property type="entry name" value="Integrase_cat-core"/>
</dbReference>
<dbReference type="eggNOG" id="COG2801">
    <property type="taxonomic scope" value="Bacteria"/>
</dbReference>
<dbReference type="PANTHER" id="PTHR46889">
    <property type="entry name" value="TRANSPOSASE INSF FOR INSERTION SEQUENCE IS3B-RELATED"/>
    <property type="match status" value="1"/>
</dbReference>
<dbReference type="PROSITE" id="PS50994">
    <property type="entry name" value="INTEGRASE"/>
    <property type="match status" value="1"/>
</dbReference>
<dbReference type="EMBL" id="ACUX02000019">
    <property type="protein sequence ID" value="EEZ60320.1"/>
    <property type="molecule type" value="Genomic_DNA"/>
</dbReference>
<dbReference type="GO" id="GO:0015074">
    <property type="term" value="P:DNA integration"/>
    <property type="evidence" value="ECO:0007669"/>
    <property type="project" value="InterPro"/>
</dbReference>
<reference evidence="3" key="1">
    <citation type="submission" date="2009-10" db="EMBL/GenBank/DDBJ databases">
        <authorList>
            <person name="Weinstock G."/>
            <person name="Sodergren E."/>
            <person name="Clifton S."/>
            <person name="Fulton L."/>
            <person name="Fulton B."/>
            <person name="Courtney L."/>
            <person name="Fronick C."/>
            <person name="Harrison M."/>
            <person name="Strong C."/>
            <person name="Farmer C."/>
            <person name="Delahaunty K."/>
            <person name="Markovic C."/>
            <person name="Hall O."/>
            <person name="Minx P."/>
            <person name="Tomlinson C."/>
            <person name="Mitreva M."/>
            <person name="Nelson J."/>
            <person name="Hou S."/>
            <person name="Wollam A."/>
            <person name="Pepin K.H."/>
            <person name="Johnson M."/>
            <person name="Bhonagiri V."/>
            <person name="Nash W.E."/>
            <person name="Warren W."/>
            <person name="Chinwalla A."/>
            <person name="Mardis E.R."/>
            <person name="Wilson R.K."/>
        </authorList>
    </citation>
    <scope>NUCLEOTIDE SEQUENCE [LARGE SCALE GENOMIC DNA]</scope>
    <source>
        <strain evidence="3">ATCC 700122</strain>
    </source>
</reference>
<dbReference type="STRING" id="649764.HMPREF0762_01797"/>
<dbReference type="SUPFAM" id="SSF53098">
    <property type="entry name" value="Ribonuclease H-like"/>
    <property type="match status" value="1"/>
</dbReference>
<dbReference type="InterPro" id="IPR050900">
    <property type="entry name" value="Transposase_IS3/IS150/IS904"/>
</dbReference>
<gene>
    <name evidence="3" type="ORF">HMPREF0762_01797</name>
</gene>
<proteinExistence type="predicted"/>
<dbReference type="Pfam" id="PF13276">
    <property type="entry name" value="HTH_21"/>
    <property type="match status" value="1"/>
</dbReference>
<protein>
    <recommendedName>
        <fullName evidence="2">Integrase catalytic domain-containing protein</fullName>
    </recommendedName>
</protein>
<dbReference type="OrthoDB" id="9781005at2"/>
<sequence>MSDREETAAIGALKNRFPVSAPCGKLGIPHGSHCYAKAASCAPGRHARDRRRIRSVFEGSREAFGPERIWMALERGDDGGEPGCTSEKAARRIMREEGLVVVHNKRRRRCSPCKGEIGAHPGGKVARSFRADAPNRPRLADIAQLILPSFKCYLSVIADRWEGGVARTVEKPERRARRPALVEAVRRLEGDDRPVLHSDCGRRCRRPGRIGICSEYGIARSMSKKACPPGDAACEGFFGRLRNKLFYHRSWDGIRKLQPNAQWLYHLLQYPTEKEISGMEKPGRAPAVPRICGLMCPRNRPEAPFK</sequence>
<keyword evidence="4" id="KW-1185">Reference proteome</keyword>
<dbReference type="AlphaFoldDB" id="D0WIX2"/>
<name>D0WIX2_SLAES</name>
<comment type="function">
    <text evidence="1">Involved in the transposition of the insertion sequence.</text>
</comment>
<dbReference type="Proteomes" id="UP000006001">
    <property type="component" value="Unassembled WGS sequence"/>
</dbReference>
<evidence type="ECO:0000256" key="1">
    <source>
        <dbReference type="ARBA" id="ARBA00002286"/>
    </source>
</evidence>
<dbReference type="InterPro" id="IPR012337">
    <property type="entry name" value="RNaseH-like_sf"/>
</dbReference>
<accession>D0WIX2</accession>
<dbReference type="HOGENOM" id="CLU_027402_4_3_11"/>
<dbReference type="RefSeq" id="WP_006363078.1">
    <property type="nucleotide sequence ID" value="NZ_GG700631.1"/>
</dbReference>
<dbReference type="PANTHER" id="PTHR46889:SF4">
    <property type="entry name" value="TRANSPOSASE INSO FOR INSERTION SEQUENCE ELEMENT IS911B-RELATED"/>
    <property type="match status" value="1"/>
</dbReference>
<comment type="caution">
    <text evidence="3">The sequence shown here is derived from an EMBL/GenBank/DDBJ whole genome shotgun (WGS) entry which is preliminary data.</text>
</comment>
<evidence type="ECO:0000313" key="3">
    <source>
        <dbReference type="EMBL" id="EEZ60320.1"/>
    </source>
</evidence>